<sequence length="147" mass="16776">MQAYIEVQFELDGHKVQPDGLIQISRGKRSWTALIEVKTGSNELNCEQIETYLDLAKEQCFDCLITISNQIARIPGQHPVDVDKRKLKKVAFHHLSWSRVLTEAVLQKSHRGVADPDQAWILGELIRYLEHPNAGSVDFSDMGEHWV</sequence>
<reference evidence="1" key="1">
    <citation type="journal article" date="2014" name="Front. Microbiol.">
        <title>High frequency of phylogenetically diverse reductive dehalogenase-homologous genes in deep subseafloor sedimentary metagenomes.</title>
        <authorList>
            <person name="Kawai M."/>
            <person name="Futagami T."/>
            <person name="Toyoda A."/>
            <person name="Takaki Y."/>
            <person name="Nishi S."/>
            <person name="Hori S."/>
            <person name="Arai W."/>
            <person name="Tsubouchi T."/>
            <person name="Morono Y."/>
            <person name="Uchiyama I."/>
            <person name="Ito T."/>
            <person name="Fujiyama A."/>
            <person name="Inagaki F."/>
            <person name="Takami H."/>
        </authorList>
    </citation>
    <scope>NUCLEOTIDE SEQUENCE</scope>
    <source>
        <strain evidence="1">Expedition CK06-06</strain>
    </source>
</reference>
<evidence type="ECO:0000313" key="1">
    <source>
        <dbReference type="EMBL" id="GAH61516.1"/>
    </source>
</evidence>
<name>X1GUD9_9ZZZZ</name>
<protein>
    <submittedName>
        <fullName evidence="1">Uncharacterized protein</fullName>
    </submittedName>
</protein>
<comment type="caution">
    <text evidence="1">The sequence shown here is derived from an EMBL/GenBank/DDBJ whole genome shotgun (WGS) entry which is preliminary data.</text>
</comment>
<organism evidence="1">
    <name type="scientific">marine sediment metagenome</name>
    <dbReference type="NCBI Taxonomy" id="412755"/>
    <lineage>
        <taxon>unclassified sequences</taxon>
        <taxon>metagenomes</taxon>
        <taxon>ecological metagenomes</taxon>
    </lineage>
</organism>
<accession>X1GUD9</accession>
<proteinExistence type="predicted"/>
<gene>
    <name evidence="1" type="ORF">S03H2_31316</name>
</gene>
<dbReference type="AlphaFoldDB" id="X1GUD9"/>
<dbReference type="EMBL" id="BARU01018981">
    <property type="protein sequence ID" value="GAH61516.1"/>
    <property type="molecule type" value="Genomic_DNA"/>
</dbReference>